<dbReference type="InterPro" id="IPR005565">
    <property type="entry name" value="Hemolysn_activator_HlyB_C"/>
</dbReference>
<dbReference type="InterPro" id="IPR039910">
    <property type="entry name" value="D15-like"/>
</dbReference>
<proteinExistence type="predicted"/>
<evidence type="ECO:0000256" key="1">
    <source>
        <dbReference type="ARBA" id="ARBA00022452"/>
    </source>
</evidence>
<keyword evidence="6" id="KW-1185">Reference proteome</keyword>
<protein>
    <submittedName>
        <fullName evidence="5">ShlB/FhaC/HecB family hemolysin secretion/activation protein</fullName>
    </submittedName>
</protein>
<evidence type="ECO:0000313" key="6">
    <source>
        <dbReference type="Proteomes" id="UP001610100"/>
    </source>
</evidence>
<reference evidence="5 6" key="1">
    <citation type="submission" date="2024-02" db="EMBL/GenBank/DDBJ databases">
        <title>A Gaetbulibacter species isolated from tidal flats and genomic insights of their niches.</title>
        <authorList>
            <person name="Ye Y."/>
        </authorList>
    </citation>
    <scope>NUCLEOTIDE SEQUENCE [LARGE SCALE GENOMIC DNA]</scope>
    <source>
        <strain evidence="5 6">KYW382</strain>
    </source>
</reference>
<feature type="domain" description="Haemolysin activator HlyB C-terminal" evidence="3">
    <location>
        <begin position="329"/>
        <end position="526"/>
    </location>
</feature>
<sequence length="564" mass="64789">MQKYYFFYLIICGVFSTGISAQNLHLKIEGESERDTTVLEVLNYRNIFEDVSGIYREVDSVQNIIYKMGYIESQHSALTKENDSTYFVSFKLGKKFETIKIRYDNKEWLTSALLSLISSQVTDNYFEIPFSSLESALHFLSSKISEQGIPFSKIQLKNLEIEGDDLTADLTLIPDEQIRHIDAIEIKGYEKFPKSFLRYFLNIKKGQLFNLSEIKEKTGQLRNLNFASQLKSPEVLFTKDSTTLYLYLEKRKSNTFDGFLGFGTNETTNKIQFNGYLNLNLVNTLNYGESFRIFYKSDETDQQQFEVNIDMPYLFNSPLGAELALRLFRRDSSFTTVDQSFKTNYQMSSKHRIALGITSRTSNNLLNNATTSNLANYATRFFSGSYHFRNPQFSNLLFPFKSSFYFEGNLGSRKSDGMTTKQSFLIVDAMHIFNLNIKNSIYFRGHVESLVSDTLFENELLRFGGINSIRGFQENSLLANSYGILNTEYRLSLSNNLYVHSITDLGYFENKISNMKKKLFSYGIGLGIITKAGLFKLNYAAAKIENEPFKVSNSKVHVSLTTNF</sequence>
<dbReference type="PANTHER" id="PTHR12815">
    <property type="entry name" value="SORTING AND ASSEMBLY MACHINERY SAMM50 PROTEIN FAMILY MEMBER"/>
    <property type="match status" value="1"/>
</dbReference>
<dbReference type="RefSeq" id="WP_344740244.1">
    <property type="nucleotide sequence ID" value="NZ_BAABAY010000001.1"/>
</dbReference>
<gene>
    <name evidence="5" type="ORF">V8G58_04680</name>
</gene>
<dbReference type="InterPro" id="IPR010827">
    <property type="entry name" value="BamA/TamA_POTRA"/>
</dbReference>
<comment type="caution">
    <text evidence="5">The sequence shown here is derived from an EMBL/GenBank/DDBJ whole genome shotgun (WGS) entry which is preliminary data.</text>
</comment>
<name>A0ABW7MWL0_9FLAO</name>
<accession>A0ABW7MWL0</accession>
<evidence type="ECO:0000256" key="2">
    <source>
        <dbReference type="ARBA" id="ARBA00022692"/>
    </source>
</evidence>
<dbReference type="Gene3D" id="2.40.160.50">
    <property type="entry name" value="membrane protein fhac: a member of the omp85/tpsb transporter family"/>
    <property type="match status" value="1"/>
</dbReference>
<keyword evidence="2" id="KW-0812">Transmembrane</keyword>
<dbReference type="EMBL" id="JBAWKB010000001">
    <property type="protein sequence ID" value="MFH6771221.1"/>
    <property type="molecule type" value="Genomic_DNA"/>
</dbReference>
<dbReference type="PANTHER" id="PTHR12815:SF18">
    <property type="entry name" value="SORTING AND ASSEMBLY MACHINERY COMPONENT 50 HOMOLOG"/>
    <property type="match status" value="1"/>
</dbReference>
<evidence type="ECO:0000259" key="4">
    <source>
        <dbReference type="Pfam" id="PF07244"/>
    </source>
</evidence>
<evidence type="ECO:0000313" key="5">
    <source>
        <dbReference type="EMBL" id="MFH6771221.1"/>
    </source>
</evidence>
<keyword evidence="1" id="KW-1134">Transmembrane beta strand</keyword>
<evidence type="ECO:0000259" key="3">
    <source>
        <dbReference type="Pfam" id="PF03865"/>
    </source>
</evidence>
<feature type="domain" description="POTRA" evidence="4">
    <location>
        <begin position="181"/>
        <end position="245"/>
    </location>
</feature>
<dbReference type="Proteomes" id="UP001610100">
    <property type="component" value="Unassembled WGS sequence"/>
</dbReference>
<organism evidence="5 6">
    <name type="scientific">Gaetbulibacter aestuarii</name>
    <dbReference type="NCBI Taxonomy" id="1502358"/>
    <lineage>
        <taxon>Bacteria</taxon>
        <taxon>Pseudomonadati</taxon>
        <taxon>Bacteroidota</taxon>
        <taxon>Flavobacteriia</taxon>
        <taxon>Flavobacteriales</taxon>
        <taxon>Flavobacteriaceae</taxon>
        <taxon>Gaetbulibacter</taxon>
    </lineage>
</organism>
<keyword evidence="1" id="KW-0472">Membrane</keyword>
<dbReference type="Pfam" id="PF03865">
    <property type="entry name" value="ShlB"/>
    <property type="match status" value="1"/>
</dbReference>
<dbReference type="Pfam" id="PF07244">
    <property type="entry name" value="POTRA"/>
    <property type="match status" value="1"/>
</dbReference>